<sequence>MIKILPVLCILPLLTVAQFFPVSDGINDLFAVFTQCPITPRSPPENQYFCYRTQARMLFGFTVCDPVFVRQRNLTVGVKSENYTVYFLNTPGRRRGANYVNRLLCRWNIRCPAGQLMYYDVPEHSLEASVVSPFFSNSLCLDFLRMSRDFGEDVSCGNDIPRSDIEPSRILVEFRSNRVMRRPGFRMRVVCFNPKLQDAQGCTARGRRSSELHKIKMKQKAARILRSLVNQPHKKLQVSPDRLIQNDIPRDATVVYSRETIFVFRKKSVLFVYRKVKSLHTYNEFDGVTSFYKAEKKTEIFRGFGVLTVVDVYAYYTIFGVDPSLRPPTGDKNIISTLLDAHEVLTPDDDFIIPNLAPQNIDKRQASGQTVSPGVISIAQSNSNSCNPVLKAVAQSLLNKTGNK</sequence>
<keyword evidence="1" id="KW-0732">Signal</keyword>
<proteinExistence type="predicted"/>
<dbReference type="KEGG" id="aqu:109581220"/>
<feature type="signal peptide" evidence="1">
    <location>
        <begin position="1"/>
        <end position="17"/>
    </location>
</feature>
<keyword evidence="3" id="KW-1185">Reference proteome</keyword>
<reference evidence="3" key="1">
    <citation type="journal article" date="2010" name="Nature">
        <title>The Amphimedon queenslandica genome and the evolution of animal complexity.</title>
        <authorList>
            <person name="Srivastava M."/>
            <person name="Simakov O."/>
            <person name="Chapman J."/>
            <person name="Fahey B."/>
            <person name="Gauthier M.E."/>
            <person name="Mitros T."/>
            <person name="Richards G.S."/>
            <person name="Conaco C."/>
            <person name="Dacre M."/>
            <person name="Hellsten U."/>
            <person name="Larroux C."/>
            <person name="Putnam N.H."/>
            <person name="Stanke M."/>
            <person name="Adamska M."/>
            <person name="Darling A."/>
            <person name="Degnan S.M."/>
            <person name="Oakley T.H."/>
            <person name="Plachetzki D.C."/>
            <person name="Zhai Y."/>
            <person name="Adamski M."/>
            <person name="Calcino A."/>
            <person name="Cummins S.F."/>
            <person name="Goodstein D.M."/>
            <person name="Harris C."/>
            <person name="Jackson D.J."/>
            <person name="Leys S.P."/>
            <person name="Shu S."/>
            <person name="Woodcroft B.J."/>
            <person name="Vervoort M."/>
            <person name="Kosik K.S."/>
            <person name="Manning G."/>
            <person name="Degnan B.M."/>
            <person name="Rokhsar D.S."/>
        </authorList>
    </citation>
    <scope>NUCLEOTIDE SEQUENCE [LARGE SCALE GENOMIC DNA]</scope>
</reference>
<accession>A0A1X7VUU8</accession>
<organism evidence="2">
    <name type="scientific">Amphimedon queenslandica</name>
    <name type="common">Sponge</name>
    <dbReference type="NCBI Taxonomy" id="400682"/>
    <lineage>
        <taxon>Eukaryota</taxon>
        <taxon>Metazoa</taxon>
        <taxon>Porifera</taxon>
        <taxon>Demospongiae</taxon>
        <taxon>Heteroscleromorpha</taxon>
        <taxon>Haplosclerida</taxon>
        <taxon>Niphatidae</taxon>
        <taxon>Amphimedon</taxon>
    </lineage>
</organism>
<evidence type="ECO:0000313" key="3">
    <source>
        <dbReference type="Proteomes" id="UP000007879"/>
    </source>
</evidence>
<dbReference type="OrthoDB" id="10510033at2759"/>
<dbReference type="InParanoid" id="A0A1X7VUU8"/>
<evidence type="ECO:0000256" key="1">
    <source>
        <dbReference type="SAM" id="SignalP"/>
    </source>
</evidence>
<dbReference type="SUPFAM" id="SSF49854">
    <property type="entry name" value="Spermadhesin, CUB domain"/>
    <property type="match status" value="1"/>
</dbReference>
<evidence type="ECO:0000313" key="2">
    <source>
        <dbReference type="EnsemblMetazoa" id="Aqu2.1.43640_001"/>
    </source>
</evidence>
<gene>
    <name evidence="2" type="primary">109581220</name>
</gene>
<dbReference type="EnsemblMetazoa" id="XM_019995124.1">
    <property type="protein sequence ID" value="XP_019850683.1"/>
    <property type="gene ID" value="LOC109581220"/>
</dbReference>
<evidence type="ECO:0008006" key="4">
    <source>
        <dbReference type="Google" id="ProtNLM"/>
    </source>
</evidence>
<protein>
    <recommendedName>
        <fullName evidence="4">CUB domain-containing protein</fullName>
    </recommendedName>
</protein>
<dbReference type="Proteomes" id="UP000007879">
    <property type="component" value="Unassembled WGS sequence"/>
</dbReference>
<reference evidence="2" key="2">
    <citation type="submission" date="2017-05" db="UniProtKB">
        <authorList>
            <consortium name="EnsemblMetazoa"/>
        </authorList>
    </citation>
    <scope>IDENTIFICATION</scope>
</reference>
<feature type="chain" id="PRO_5012530447" description="CUB domain-containing protein" evidence="1">
    <location>
        <begin position="18"/>
        <end position="404"/>
    </location>
</feature>
<name>A0A1X7VUU8_AMPQE</name>
<dbReference type="AlphaFoldDB" id="A0A1X7VUU8"/>
<dbReference type="InterPro" id="IPR035914">
    <property type="entry name" value="Sperma_CUB_dom_sf"/>
</dbReference>
<dbReference type="EnsemblMetazoa" id="Aqu2.1.43640_001">
    <property type="protein sequence ID" value="Aqu2.1.43640_001"/>
    <property type="gene ID" value="Aqu2.1.43640"/>
</dbReference>